<dbReference type="Proteomes" id="UP000783287">
    <property type="component" value="Unassembled WGS sequence"/>
</dbReference>
<organism evidence="13 14">
    <name type="scientific">Candidatus Dojkabacteria bacterium</name>
    <dbReference type="NCBI Taxonomy" id="2099670"/>
    <lineage>
        <taxon>Bacteria</taxon>
        <taxon>Candidatus Dojkabacteria</taxon>
    </lineage>
</organism>
<feature type="binding site" evidence="9">
    <location>
        <position position="113"/>
    </location>
    <ligand>
        <name>Mg(2+)</name>
        <dbReference type="ChEBI" id="CHEBI:18420"/>
        <label>1</label>
    </ligand>
</feature>
<evidence type="ECO:0000256" key="9">
    <source>
        <dbReference type="HAMAP-Rule" id="MF_01855"/>
    </source>
</evidence>
<evidence type="ECO:0000256" key="6">
    <source>
        <dbReference type="ARBA" id="ARBA00022801"/>
    </source>
</evidence>
<reference evidence="13" key="2">
    <citation type="journal article" date="2021" name="Microbiome">
        <title>Successional dynamics and alternative stable states in a saline activated sludge microbial community over 9 years.</title>
        <authorList>
            <person name="Wang Y."/>
            <person name="Ye J."/>
            <person name="Ju F."/>
            <person name="Liu L."/>
            <person name="Boyd J.A."/>
            <person name="Deng Y."/>
            <person name="Parks D.H."/>
            <person name="Jiang X."/>
            <person name="Yin X."/>
            <person name="Woodcroft B.J."/>
            <person name="Tyson G.W."/>
            <person name="Hugenholtz P."/>
            <person name="Polz M.F."/>
            <person name="Zhang T."/>
        </authorList>
    </citation>
    <scope>NUCLEOTIDE SEQUENCE</scope>
    <source>
        <strain evidence="13">HKST-UBA14</strain>
    </source>
</reference>
<dbReference type="InterPro" id="IPR033391">
    <property type="entry name" value="FBPase_N"/>
</dbReference>
<comment type="caution">
    <text evidence="13">The sequence shown here is derived from an EMBL/GenBank/DDBJ whole genome shotgun (WGS) entry which is preliminary data.</text>
</comment>
<evidence type="ECO:0000256" key="2">
    <source>
        <dbReference type="ARBA" id="ARBA00005215"/>
    </source>
</evidence>
<dbReference type="Gene3D" id="3.40.190.80">
    <property type="match status" value="1"/>
</dbReference>
<feature type="binding site" evidence="9">
    <location>
        <position position="228"/>
    </location>
    <ligand>
        <name>substrate</name>
    </ligand>
</feature>
<dbReference type="SUPFAM" id="SSF56655">
    <property type="entry name" value="Carbohydrate phosphatase"/>
    <property type="match status" value="1"/>
</dbReference>
<dbReference type="GO" id="GO:0006002">
    <property type="term" value="P:fructose 6-phosphate metabolic process"/>
    <property type="evidence" value="ECO:0007669"/>
    <property type="project" value="TreeGrafter"/>
</dbReference>
<dbReference type="GO" id="GO:0000287">
    <property type="term" value="F:magnesium ion binding"/>
    <property type="evidence" value="ECO:0007669"/>
    <property type="project" value="UniProtKB-UniRule"/>
</dbReference>
<evidence type="ECO:0000256" key="10">
    <source>
        <dbReference type="RuleBase" id="RU000508"/>
    </source>
</evidence>
<comment type="subunit">
    <text evidence="9">Homotetramer.</text>
</comment>
<feature type="domain" description="Fructose-1-6-bisphosphatase class I N-terminal" evidence="11">
    <location>
        <begin position="7"/>
        <end position="187"/>
    </location>
</feature>
<comment type="cofactor">
    <cofactor evidence="9">
        <name>Mg(2+)</name>
        <dbReference type="ChEBI" id="CHEBI:18420"/>
    </cofactor>
    <text evidence="9">Binds 2 magnesium ions per subunit.</text>
</comment>
<feature type="binding site" evidence="9">
    <location>
        <position position="264"/>
    </location>
    <ligand>
        <name>Mg(2+)</name>
        <dbReference type="ChEBI" id="CHEBI:18420"/>
        <label>2</label>
    </ligand>
</feature>
<reference evidence="13" key="1">
    <citation type="submission" date="2020-04" db="EMBL/GenBank/DDBJ databases">
        <authorList>
            <person name="Zhang T."/>
        </authorList>
    </citation>
    <scope>NUCLEOTIDE SEQUENCE</scope>
    <source>
        <strain evidence="13">HKST-UBA14</strain>
    </source>
</reference>
<comment type="similarity">
    <text evidence="3 9 10">Belongs to the FBPase class 1 family.</text>
</comment>
<dbReference type="Pfam" id="PF18913">
    <property type="entry name" value="FBPase_C"/>
    <property type="match status" value="1"/>
</dbReference>
<dbReference type="GO" id="GO:0042132">
    <property type="term" value="F:fructose 1,6-bisphosphate 1-phosphatase activity"/>
    <property type="evidence" value="ECO:0007669"/>
    <property type="project" value="UniProtKB-UniRule"/>
</dbReference>
<comment type="caution">
    <text evidence="9">Lacks conserved residue(s) required for the propagation of feature annotation.</text>
</comment>
<feature type="binding site" evidence="9">
    <location>
        <position position="113"/>
    </location>
    <ligand>
        <name>Mg(2+)</name>
        <dbReference type="ChEBI" id="CHEBI:18420"/>
        <label>2</label>
    </ligand>
</feature>
<evidence type="ECO:0000259" key="12">
    <source>
        <dbReference type="Pfam" id="PF18913"/>
    </source>
</evidence>
<feature type="binding site" evidence="9">
    <location>
        <position position="201"/>
    </location>
    <ligand>
        <name>substrate</name>
    </ligand>
</feature>
<dbReference type="PRINTS" id="PR00115">
    <property type="entry name" value="F16BPHPHTASE"/>
</dbReference>
<keyword evidence="8 9" id="KW-0119">Carbohydrate metabolism</keyword>
<comment type="pathway">
    <text evidence="2">Carbohydrate biosynthesis; Calvin cycle.</text>
</comment>
<dbReference type="GO" id="GO:0005829">
    <property type="term" value="C:cytosol"/>
    <property type="evidence" value="ECO:0007669"/>
    <property type="project" value="TreeGrafter"/>
</dbReference>
<dbReference type="GO" id="GO:0030388">
    <property type="term" value="P:fructose 1,6-bisphosphate metabolic process"/>
    <property type="evidence" value="ECO:0007669"/>
    <property type="project" value="TreeGrafter"/>
</dbReference>
<name>A0A955RJ08_9BACT</name>
<feature type="binding site" evidence="9">
    <location>
        <position position="93"/>
    </location>
    <ligand>
        <name>Mg(2+)</name>
        <dbReference type="ChEBI" id="CHEBI:18420"/>
        <label>1</label>
    </ligand>
</feature>
<dbReference type="CDD" id="cd00354">
    <property type="entry name" value="FBPase"/>
    <property type="match status" value="1"/>
</dbReference>
<evidence type="ECO:0000259" key="11">
    <source>
        <dbReference type="Pfam" id="PF00316"/>
    </source>
</evidence>
<dbReference type="InterPro" id="IPR000146">
    <property type="entry name" value="FBPase_class-1"/>
</dbReference>
<dbReference type="InterPro" id="IPR028343">
    <property type="entry name" value="FBPtase"/>
</dbReference>
<accession>A0A955RJ08</accession>
<evidence type="ECO:0000256" key="5">
    <source>
        <dbReference type="ARBA" id="ARBA00022723"/>
    </source>
</evidence>
<comment type="catalytic activity">
    <reaction evidence="1 9">
        <text>beta-D-fructose 1,6-bisphosphate + H2O = beta-D-fructose 6-phosphate + phosphate</text>
        <dbReference type="Rhea" id="RHEA:11064"/>
        <dbReference type="ChEBI" id="CHEBI:15377"/>
        <dbReference type="ChEBI" id="CHEBI:32966"/>
        <dbReference type="ChEBI" id="CHEBI:43474"/>
        <dbReference type="ChEBI" id="CHEBI:57634"/>
        <dbReference type="EC" id="3.1.3.11"/>
    </reaction>
</comment>
<evidence type="ECO:0000256" key="1">
    <source>
        <dbReference type="ARBA" id="ARBA00001273"/>
    </source>
</evidence>
<evidence type="ECO:0000256" key="4">
    <source>
        <dbReference type="ARBA" id="ARBA00022490"/>
    </source>
</evidence>
<evidence type="ECO:0000256" key="7">
    <source>
        <dbReference type="ARBA" id="ARBA00022842"/>
    </source>
</evidence>
<feature type="binding site" evidence="9">
    <location>
        <position position="116"/>
    </location>
    <ligand>
        <name>Mg(2+)</name>
        <dbReference type="ChEBI" id="CHEBI:18420"/>
        <label>2</label>
    </ligand>
</feature>
<dbReference type="AlphaFoldDB" id="A0A955RJ08"/>
<sequence>MIQRRITLRDFIDLEDKLIATGTGEFKDVVMRIVESCLEIAGELEMAELSTNMGESHSTNIFGEVQKKLDIFSNDRLVKNLSESTAVYSIASEEMDTTDFVNKQQGRYTVFFDPIDGSSNLASHISLGTLFSIFSKEDKILLPGNQQLAAGYMYYSNTIEFVYTSRIGKVNIFTLDQSSGEFILTHKNIRMPSIGKIYSINEGRELLFSKSLQNYLKMLKEHTYKLRYVGSMAADIHRTLMEGGIFLYPSDKENPNGKLRLLFEVNPVAMIVENAGGLARVGTENPLDITPESTDQRVPVVLGSKREVEYFLNMMM</sequence>
<dbReference type="EC" id="3.1.3.11" evidence="9"/>
<evidence type="ECO:0000256" key="8">
    <source>
        <dbReference type="ARBA" id="ARBA00023277"/>
    </source>
</evidence>
<dbReference type="PIRSF" id="PIRSF000904">
    <property type="entry name" value="FBPtase_SBPase"/>
    <property type="match status" value="1"/>
</dbReference>
<protein>
    <recommendedName>
        <fullName evidence="9">Fructose-1,6-bisphosphatase class 1</fullName>
        <shortName evidence="9">FBPase class 1</shortName>
        <ecNumber evidence="9">3.1.3.11</ecNumber>
    </recommendedName>
    <alternativeName>
        <fullName evidence="9">D-fructose-1,6-bisphosphate 1-phosphohydrolase class 1</fullName>
    </alternativeName>
</protein>
<evidence type="ECO:0000256" key="3">
    <source>
        <dbReference type="ARBA" id="ARBA00010941"/>
    </source>
</evidence>
<dbReference type="GO" id="GO:0006000">
    <property type="term" value="P:fructose metabolic process"/>
    <property type="evidence" value="ECO:0007669"/>
    <property type="project" value="TreeGrafter"/>
</dbReference>
<dbReference type="PANTHER" id="PTHR11556">
    <property type="entry name" value="FRUCTOSE-1,6-BISPHOSPHATASE-RELATED"/>
    <property type="match status" value="1"/>
</dbReference>
<feature type="binding site" evidence="9">
    <location>
        <position position="115"/>
    </location>
    <ligand>
        <name>Mg(2+)</name>
        <dbReference type="ChEBI" id="CHEBI:18420"/>
        <label>1</label>
    </ligand>
</feature>
<keyword evidence="7 9" id="KW-0460">Magnesium</keyword>
<dbReference type="HAMAP" id="MF_01855">
    <property type="entry name" value="FBPase_class1"/>
    <property type="match status" value="1"/>
</dbReference>
<dbReference type="PIRSF" id="PIRSF500210">
    <property type="entry name" value="FBPtase"/>
    <property type="match status" value="1"/>
</dbReference>
<dbReference type="PROSITE" id="PS00124">
    <property type="entry name" value="FBPASE"/>
    <property type="match status" value="1"/>
</dbReference>
<comment type="subcellular location">
    <subcellularLocation>
        <location evidence="9">Cytoplasm</location>
    </subcellularLocation>
</comment>
<dbReference type="Pfam" id="PF00316">
    <property type="entry name" value="FBPase"/>
    <property type="match status" value="1"/>
</dbReference>
<dbReference type="InterPro" id="IPR020548">
    <property type="entry name" value="Fructose_bisphosphatase_AS"/>
</dbReference>
<dbReference type="GO" id="GO:0005986">
    <property type="term" value="P:sucrose biosynthetic process"/>
    <property type="evidence" value="ECO:0007669"/>
    <property type="project" value="TreeGrafter"/>
</dbReference>
<dbReference type="GO" id="GO:0006094">
    <property type="term" value="P:gluconeogenesis"/>
    <property type="evidence" value="ECO:0007669"/>
    <property type="project" value="UniProtKB-UniRule"/>
</dbReference>
<gene>
    <name evidence="9" type="primary">fbp</name>
    <name evidence="13" type="ORF">KC909_03835</name>
</gene>
<dbReference type="PANTHER" id="PTHR11556:SF35">
    <property type="entry name" value="SEDOHEPTULOSE-1,7-BISPHOSPHATASE, CHLOROPLASTIC"/>
    <property type="match status" value="1"/>
</dbReference>
<dbReference type="Gene3D" id="3.30.540.10">
    <property type="entry name" value="Fructose-1,6-Bisphosphatase, subunit A, domain 1"/>
    <property type="match status" value="1"/>
</dbReference>
<evidence type="ECO:0000313" key="14">
    <source>
        <dbReference type="Proteomes" id="UP000783287"/>
    </source>
</evidence>
<keyword evidence="4 9" id="KW-0963">Cytoplasm</keyword>
<feature type="binding site" evidence="9">
    <location>
        <position position="258"/>
    </location>
    <ligand>
        <name>substrate</name>
    </ligand>
</feature>
<feature type="binding site" evidence="9">
    <location>
        <begin position="116"/>
        <end position="119"/>
    </location>
    <ligand>
        <name>substrate</name>
    </ligand>
</feature>
<proteinExistence type="inferred from homology"/>
<keyword evidence="6 9" id="KW-0378">Hydrolase</keyword>
<evidence type="ECO:0000313" key="13">
    <source>
        <dbReference type="EMBL" id="MCA9383471.1"/>
    </source>
</evidence>
<dbReference type="InterPro" id="IPR044015">
    <property type="entry name" value="FBPase_C_dom"/>
</dbReference>
<keyword evidence="5 9" id="KW-0479">Metal-binding</keyword>
<feature type="domain" description="Fructose-1-6-bisphosphatase class 1 C-terminal" evidence="12">
    <location>
        <begin position="191"/>
        <end position="315"/>
    </location>
</feature>
<dbReference type="EMBL" id="JAGQLK010000075">
    <property type="protein sequence ID" value="MCA9383471.1"/>
    <property type="molecule type" value="Genomic_DNA"/>
</dbReference>